<evidence type="ECO:0000256" key="1">
    <source>
        <dbReference type="SAM" id="Phobius"/>
    </source>
</evidence>
<keyword evidence="3" id="KW-1185">Reference proteome</keyword>
<proteinExistence type="predicted"/>
<reference evidence="2 3" key="1">
    <citation type="submission" date="2020-05" db="EMBL/GenBank/DDBJ databases">
        <title>Azospirillum oleiclasticum sp. nov, a nitrogen-fixing and heavy crude oil-emulsifying bacterium isolated from the crude oil of Yumen Oilfield.</title>
        <authorList>
            <person name="Wu D."/>
            <person name="Cai M."/>
            <person name="Zhang X."/>
        </authorList>
    </citation>
    <scope>NUCLEOTIDE SEQUENCE [LARGE SCALE GENOMIC DNA]</scope>
    <source>
        <strain evidence="2 3">ROY-1-1-2</strain>
    </source>
</reference>
<name>A0ABX2TGE6_9PROT</name>
<dbReference type="EMBL" id="JABFDB010000025">
    <property type="protein sequence ID" value="NYZ23311.1"/>
    <property type="molecule type" value="Genomic_DNA"/>
</dbReference>
<keyword evidence="1" id="KW-1133">Transmembrane helix</keyword>
<protein>
    <submittedName>
        <fullName evidence="2">Uncharacterized protein</fullName>
    </submittedName>
</protein>
<sequence>MMGLSVLGAVTVSAVALVRLARTNPKRRRILGLPQQATHHRPLAAVTMVCAPGLLLLGMEGGPAFTVWLSALTLLGWGVASLGR</sequence>
<keyword evidence="1" id="KW-0472">Membrane</keyword>
<organism evidence="2 3">
    <name type="scientific">Azospirillum oleiclasticum</name>
    <dbReference type="NCBI Taxonomy" id="2735135"/>
    <lineage>
        <taxon>Bacteria</taxon>
        <taxon>Pseudomonadati</taxon>
        <taxon>Pseudomonadota</taxon>
        <taxon>Alphaproteobacteria</taxon>
        <taxon>Rhodospirillales</taxon>
        <taxon>Azospirillaceae</taxon>
        <taxon>Azospirillum</taxon>
    </lineage>
</organism>
<keyword evidence="1" id="KW-0812">Transmembrane</keyword>
<evidence type="ECO:0000313" key="2">
    <source>
        <dbReference type="EMBL" id="NYZ23311.1"/>
    </source>
</evidence>
<dbReference type="Proteomes" id="UP000584642">
    <property type="component" value="Unassembled WGS sequence"/>
</dbReference>
<feature type="transmembrane region" description="Helical" evidence="1">
    <location>
        <begin position="65"/>
        <end position="83"/>
    </location>
</feature>
<feature type="transmembrane region" description="Helical" evidence="1">
    <location>
        <begin position="6"/>
        <end position="22"/>
    </location>
</feature>
<gene>
    <name evidence="2" type="ORF">HND93_26725</name>
</gene>
<accession>A0ABX2TGE6</accession>
<evidence type="ECO:0000313" key="3">
    <source>
        <dbReference type="Proteomes" id="UP000584642"/>
    </source>
</evidence>
<dbReference type="RefSeq" id="WP_180285074.1">
    <property type="nucleotide sequence ID" value="NZ_JABFDB010000025.1"/>
</dbReference>
<comment type="caution">
    <text evidence="2">The sequence shown here is derived from an EMBL/GenBank/DDBJ whole genome shotgun (WGS) entry which is preliminary data.</text>
</comment>
<feature type="transmembrane region" description="Helical" evidence="1">
    <location>
        <begin position="43"/>
        <end position="59"/>
    </location>
</feature>